<keyword evidence="3" id="KW-1185">Reference proteome</keyword>
<evidence type="ECO:0000313" key="1">
    <source>
        <dbReference type="EMBL" id="MCZ4588346.1"/>
    </source>
</evidence>
<accession>A0AAX3Y8Q8</accession>
<dbReference type="EMBL" id="CP130953">
    <property type="protein sequence ID" value="WLF44467.1"/>
    <property type="molecule type" value="Genomic_DNA"/>
</dbReference>
<evidence type="ECO:0000313" key="2">
    <source>
        <dbReference type="EMBL" id="WLF44467.1"/>
    </source>
</evidence>
<dbReference type="SUPFAM" id="SSF54909">
    <property type="entry name" value="Dimeric alpha+beta barrel"/>
    <property type="match status" value="1"/>
</dbReference>
<dbReference type="AlphaFoldDB" id="A0AAX3Y8Q8"/>
<dbReference type="RefSeq" id="WP_167120702.1">
    <property type="nucleotide sequence ID" value="NZ_CP130953.1"/>
</dbReference>
<evidence type="ECO:0000313" key="3">
    <source>
        <dbReference type="Proteomes" id="UP001066327"/>
    </source>
</evidence>
<sequence>MPYCAEIIRFTVADADVDTFLERRQEAIKEVKAAHPALWSVPLCSRRDNGTWVDVWIYETREAADAANADAENLPKFLAMATLLDNVEIEATEMPAGAVSPI</sequence>
<dbReference type="Proteomes" id="UP001231166">
    <property type="component" value="Chromosome"/>
</dbReference>
<reference evidence="1" key="1">
    <citation type="submission" date="2022-12" db="EMBL/GenBank/DDBJ databases">
        <authorList>
            <person name="Krivoruchko A.V."/>
            <person name="Elkin A."/>
        </authorList>
    </citation>
    <scope>NUCLEOTIDE SEQUENCE</scope>
    <source>
        <strain evidence="1">IEGM 249</strain>
    </source>
</reference>
<reference evidence="2" key="2">
    <citation type="submission" date="2023-07" db="EMBL/GenBank/DDBJ databases">
        <title>Genomic analysis of Rhodococcus opacus VOC-14 with glycol ethers degradation activity.</title>
        <authorList>
            <person name="Narkevich D.A."/>
            <person name="Hlushen A.M."/>
            <person name="Akhremchuk A.E."/>
            <person name="Sikolenko M.A."/>
            <person name="Valentovich L.N."/>
        </authorList>
    </citation>
    <scope>NUCLEOTIDE SEQUENCE</scope>
    <source>
        <strain evidence="2">VOC-14</strain>
    </source>
</reference>
<dbReference type="InterPro" id="IPR011008">
    <property type="entry name" value="Dimeric_a/b-barrel"/>
</dbReference>
<protein>
    <recommendedName>
        <fullName evidence="5">ABM domain-containing protein</fullName>
    </recommendedName>
</protein>
<proteinExistence type="predicted"/>
<organism evidence="2 4">
    <name type="scientific">Rhodococcus opacus</name>
    <name type="common">Nocardia opaca</name>
    <dbReference type="NCBI Taxonomy" id="37919"/>
    <lineage>
        <taxon>Bacteria</taxon>
        <taxon>Bacillati</taxon>
        <taxon>Actinomycetota</taxon>
        <taxon>Actinomycetes</taxon>
        <taxon>Mycobacteriales</taxon>
        <taxon>Nocardiaceae</taxon>
        <taxon>Rhodococcus</taxon>
    </lineage>
</organism>
<gene>
    <name evidence="1" type="ORF">O4328_32575</name>
    <name evidence="2" type="ORF">Q5707_21135</name>
</gene>
<name>A0AAX3Y8Q8_RHOOP</name>
<dbReference type="EMBL" id="JAPWIS010000021">
    <property type="protein sequence ID" value="MCZ4588346.1"/>
    <property type="molecule type" value="Genomic_DNA"/>
</dbReference>
<evidence type="ECO:0008006" key="5">
    <source>
        <dbReference type="Google" id="ProtNLM"/>
    </source>
</evidence>
<dbReference type="Proteomes" id="UP001066327">
    <property type="component" value="Unassembled WGS sequence"/>
</dbReference>
<evidence type="ECO:0000313" key="4">
    <source>
        <dbReference type="Proteomes" id="UP001231166"/>
    </source>
</evidence>